<organism evidence="2 3">
    <name type="scientific">Liquidambar formosana</name>
    <name type="common">Formosan gum</name>
    <dbReference type="NCBI Taxonomy" id="63359"/>
    <lineage>
        <taxon>Eukaryota</taxon>
        <taxon>Viridiplantae</taxon>
        <taxon>Streptophyta</taxon>
        <taxon>Embryophyta</taxon>
        <taxon>Tracheophyta</taxon>
        <taxon>Spermatophyta</taxon>
        <taxon>Magnoliopsida</taxon>
        <taxon>eudicotyledons</taxon>
        <taxon>Gunneridae</taxon>
        <taxon>Pentapetalae</taxon>
        <taxon>Saxifragales</taxon>
        <taxon>Altingiaceae</taxon>
        <taxon>Liquidambar</taxon>
    </lineage>
</organism>
<accession>A0AAP0RY27</accession>
<dbReference type="PANTHER" id="PTHR34145">
    <property type="entry name" value="OS02G0105600 PROTEIN"/>
    <property type="match status" value="1"/>
</dbReference>
<dbReference type="Proteomes" id="UP001415857">
    <property type="component" value="Unassembled WGS sequence"/>
</dbReference>
<feature type="domain" description="At1g61320/AtMIF1 LRR" evidence="1">
    <location>
        <begin position="9"/>
        <end position="264"/>
    </location>
</feature>
<reference evidence="2 3" key="1">
    <citation type="journal article" date="2024" name="Plant J.">
        <title>Genome sequences and population genomics reveal climatic adaptation and genomic divergence between two closely related sweetgum species.</title>
        <authorList>
            <person name="Xu W.Q."/>
            <person name="Ren C.Q."/>
            <person name="Zhang X.Y."/>
            <person name="Comes H.P."/>
            <person name="Liu X.H."/>
            <person name="Li Y.G."/>
            <person name="Kettle C.J."/>
            <person name="Jalonen R."/>
            <person name="Gaisberger H."/>
            <person name="Ma Y.Z."/>
            <person name="Qiu Y.X."/>
        </authorList>
    </citation>
    <scope>NUCLEOTIDE SEQUENCE [LARGE SCALE GENOMIC DNA]</scope>
    <source>
        <strain evidence="2">Hangzhou</strain>
    </source>
</reference>
<dbReference type="AlphaFoldDB" id="A0AAP0RY27"/>
<comment type="caution">
    <text evidence="2">The sequence shown here is derived from an EMBL/GenBank/DDBJ whole genome shotgun (WGS) entry which is preliminary data.</text>
</comment>
<dbReference type="SUPFAM" id="SSF52058">
    <property type="entry name" value="L domain-like"/>
    <property type="match status" value="1"/>
</dbReference>
<dbReference type="Pfam" id="PF23622">
    <property type="entry name" value="LRR_At1g61320_AtMIF1"/>
    <property type="match status" value="1"/>
</dbReference>
<evidence type="ECO:0000259" key="1">
    <source>
        <dbReference type="Pfam" id="PF23622"/>
    </source>
</evidence>
<dbReference type="PANTHER" id="PTHR34145:SF28">
    <property type="entry name" value="F-BOX DOMAIN-CONTAINING PROTEIN"/>
    <property type="match status" value="1"/>
</dbReference>
<evidence type="ECO:0000313" key="3">
    <source>
        <dbReference type="Proteomes" id="UP001415857"/>
    </source>
</evidence>
<protein>
    <recommendedName>
        <fullName evidence="1">At1g61320/AtMIF1 LRR domain-containing protein</fullName>
    </recommendedName>
</protein>
<proteinExistence type="predicted"/>
<dbReference type="Gene3D" id="3.80.10.10">
    <property type="entry name" value="Ribonuclease Inhibitor"/>
    <property type="match status" value="1"/>
</dbReference>
<dbReference type="InterPro" id="IPR032675">
    <property type="entry name" value="LRR_dom_sf"/>
</dbReference>
<gene>
    <name evidence="2" type="ORF">L1049_023360</name>
</gene>
<keyword evidence="3" id="KW-1185">Reference proteome</keyword>
<sequence>MDLDYYNPSRYGFPFSSLRNGCVRVFRLTHCYLSMPPAGSVSSGVRFPSLRSLCLYHVPLTEAMLSDLMMGCVNLEVLCLQECCRLNNFHICSSSLRELTLEHFTGHCGSVDISAPNLRSLTTILFKVDHIRDSSLSRAKVCFLYKLEHYSRWSKVVRFLGNVQHLAVQNWWFKLLVTKDGFSGSFLLHSLKYLELQTGYSKPDLLGIAALLEISPNLETMILDNHIEVDEETIEESIKESEKFITPINLNLPSLRHFKMKSFMGTEEERDFVMLLRKSQVVIEKVIIICVKLPGSSFSPLVLVKEPQGFQIYHSL</sequence>
<evidence type="ECO:0000313" key="2">
    <source>
        <dbReference type="EMBL" id="KAK9284191.1"/>
    </source>
</evidence>
<name>A0AAP0RY27_LIQFO</name>
<dbReference type="EMBL" id="JBBPBK010000005">
    <property type="protein sequence ID" value="KAK9284191.1"/>
    <property type="molecule type" value="Genomic_DNA"/>
</dbReference>
<dbReference type="InterPro" id="IPR053772">
    <property type="entry name" value="At1g61320/At1g61330-like"/>
</dbReference>
<dbReference type="InterPro" id="IPR055357">
    <property type="entry name" value="LRR_At1g61320_AtMIF1"/>
</dbReference>